<dbReference type="PRINTS" id="PR00942">
    <property type="entry name" value="CUATPASEI"/>
</dbReference>
<dbReference type="GO" id="GO:0005507">
    <property type="term" value="F:copper ion binding"/>
    <property type="evidence" value="ECO:0007669"/>
    <property type="project" value="InterPro"/>
</dbReference>
<evidence type="ECO:0000256" key="9">
    <source>
        <dbReference type="ARBA" id="ARBA00022840"/>
    </source>
</evidence>
<keyword evidence="6 16" id="KW-0479">Metal-binding</keyword>
<proteinExistence type="inferred from homology"/>
<dbReference type="PROSITE" id="PS50846">
    <property type="entry name" value="HMA_2"/>
    <property type="match status" value="3"/>
</dbReference>
<dbReference type="InterPro" id="IPR017969">
    <property type="entry name" value="Heavy-metal-associated_CS"/>
</dbReference>
<keyword evidence="19" id="KW-1185">Reference proteome</keyword>
<dbReference type="GO" id="GO:0005524">
    <property type="term" value="F:ATP binding"/>
    <property type="evidence" value="ECO:0007669"/>
    <property type="project" value="UniProtKB-UniRule"/>
</dbReference>
<evidence type="ECO:0000256" key="7">
    <source>
        <dbReference type="ARBA" id="ARBA00022737"/>
    </source>
</evidence>
<dbReference type="SFLD" id="SFLDF00027">
    <property type="entry name" value="p-type_atpase"/>
    <property type="match status" value="1"/>
</dbReference>
<dbReference type="InterPro" id="IPR023298">
    <property type="entry name" value="ATPase_P-typ_TM_dom_sf"/>
</dbReference>
<dbReference type="Pfam" id="PF00403">
    <property type="entry name" value="HMA"/>
    <property type="match status" value="3"/>
</dbReference>
<feature type="transmembrane region" description="Helical" evidence="16">
    <location>
        <begin position="593"/>
        <end position="612"/>
    </location>
</feature>
<evidence type="ECO:0000313" key="19">
    <source>
        <dbReference type="Proteomes" id="UP000886520"/>
    </source>
</evidence>
<comment type="caution">
    <text evidence="18">The sequence shown here is derived from an EMBL/GenBank/DDBJ whole genome shotgun (WGS) entry which is preliminary data.</text>
</comment>
<comment type="subcellular location">
    <subcellularLocation>
        <location evidence="1">Membrane</location>
        <topology evidence="1">Multi-pass membrane protein</topology>
    </subcellularLocation>
</comment>
<dbReference type="Gene3D" id="2.70.150.10">
    <property type="entry name" value="Calcium-transporting ATPase, cytoplasmic transduction domain A"/>
    <property type="match status" value="1"/>
</dbReference>
<evidence type="ECO:0000256" key="11">
    <source>
        <dbReference type="ARBA" id="ARBA00022989"/>
    </source>
</evidence>
<comment type="catalytic activity">
    <reaction evidence="15">
        <text>Cu(+)(in) + ATP + H2O = Cu(+)(out) + ADP + phosphate + H(+)</text>
        <dbReference type="Rhea" id="RHEA:25792"/>
        <dbReference type="ChEBI" id="CHEBI:15377"/>
        <dbReference type="ChEBI" id="CHEBI:15378"/>
        <dbReference type="ChEBI" id="CHEBI:30616"/>
        <dbReference type="ChEBI" id="CHEBI:43474"/>
        <dbReference type="ChEBI" id="CHEBI:49552"/>
        <dbReference type="ChEBI" id="CHEBI:456216"/>
        <dbReference type="EC" id="7.2.2.8"/>
    </reaction>
</comment>
<feature type="transmembrane region" description="Helical" evidence="16">
    <location>
        <begin position="328"/>
        <end position="348"/>
    </location>
</feature>
<evidence type="ECO:0000256" key="2">
    <source>
        <dbReference type="ARBA" id="ARBA00006024"/>
    </source>
</evidence>
<dbReference type="FunFam" id="3.30.70.100:FF:000033">
    <property type="entry name" value="Copper-transporting ATPase HMA5"/>
    <property type="match status" value="2"/>
</dbReference>
<evidence type="ECO:0000256" key="12">
    <source>
        <dbReference type="ARBA" id="ARBA00023008"/>
    </source>
</evidence>
<dbReference type="OrthoDB" id="432719at2759"/>
<dbReference type="EMBL" id="JABFUD020000019">
    <property type="protein sequence ID" value="KAI5065614.1"/>
    <property type="molecule type" value="Genomic_DNA"/>
</dbReference>
<feature type="transmembrane region" description="Helical" evidence="16">
    <location>
        <begin position="953"/>
        <end position="976"/>
    </location>
</feature>
<dbReference type="SUPFAM" id="SSF81653">
    <property type="entry name" value="Calcium ATPase, transduction domain A"/>
    <property type="match status" value="1"/>
</dbReference>
<evidence type="ECO:0000256" key="4">
    <source>
        <dbReference type="ARBA" id="ARBA00022448"/>
    </source>
</evidence>
<dbReference type="NCBIfam" id="TIGR01494">
    <property type="entry name" value="ATPase_P-type"/>
    <property type="match status" value="1"/>
</dbReference>
<keyword evidence="7" id="KW-0677">Repeat</keyword>
<dbReference type="CDD" id="cd00371">
    <property type="entry name" value="HMA"/>
    <property type="match status" value="3"/>
</dbReference>
<dbReference type="GO" id="GO:0016020">
    <property type="term" value="C:membrane"/>
    <property type="evidence" value="ECO:0007669"/>
    <property type="project" value="UniProtKB-SubCell"/>
</dbReference>
<dbReference type="NCBIfam" id="TIGR00003">
    <property type="entry name" value="copper ion binding protein"/>
    <property type="match status" value="2"/>
</dbReference>
<dbReference type="InterPro" id="IPR036412">
    <property type="entry name" value="HAD-like_sf"/>
</dbReference>
<dbReference type="CDD" id="cd02094">
    <property type="entry name" value="P-type_ATPase_Cu-like"/>
    <property type="match status" value="1"/>
</dbReference>
<keyword evidence="9 16" id="KW-0067">ATP-binding</keyword>
<evidence type="ECO:0000256" key="5">
    <source>
        <dbReference type="ARBA" id="ARBA00022692"/>
    </source>
</evidence>
<evidence type="ECO:0000256" key="14">
    <source>
        <dbReference type="ARBA" id="ARBA00023136"/>
    </source>
</evidence>
<feature type="transmembrane region" description="Helical" evidence="16">
    <location>
        <begin position="982"/>
        <end position="1002"/>
    </location>
</feature>
<feature type="domain" description="HMA" evidence="17">
    <location>
        <begin position="88"/>
        <end position="154"/>
    </location>
</feature>
<dbReference type="Proteomes" id="UP000886520">
    <property type="component" value="Chromosome 19"/>
</dbReference>
<dbReference type="PROSITE" id="PS00154">
    <property type="entry name" value="ATPASE_E1_E2"/>
    <property type="match status" value="1"/>
</dbReference>
<dbReference type="Pfam" id="PF00702">
    <property type="entry name" value="Hydrolase"/>
    <property type="match status" value="1"/>
</dbReference>
<dbReference type="Gene3D" id="3.30.70.100">
    <property type="match status" value="3"/>
</dbReference>
<evidence type="ECO:0000313" key="18">
    <source>
        <dbReference type="EMBL" id="KAI5065614.1"/>
    </source>
</evidence>
<dbReference type="EC" id="7.2.2.8" evidence="3"/>
<sequence length="1021" mass="110180">MLKMENCCGKVDMETFEKYLSSSACVVEPPAPASSSGNNLVLVPIPRYPAMPRLYSPSSKISSSANDNVIGTSEVCSNDGPSAIAVVSKVKFKVKGMECAACASSVEKAVKRLHGIQDASVSLLQSTAQVVFCPVFISEQTIQTAIEDAGFDATEMEEEEVHGRYTVCRLQIKGMTCTACSSCIESSLEQTHGVKKAVVALATEEAEVHYDPEIVNYKMLIKSVTDAGFEAELISAGNESNRIHLKLEGTHTQEDMELLQSSLMEFLGVKNVETDLQNSKIAVSYDPDETGPRRFLEVIGKAGFKASLQTDLGAPDRSKEVKEYKHQFLWSCVLTIPLFTLSMILMYIPALKHILQSKIINMLTVGMLLRWVLSSPVQFFFGRRFYTGAYNALKHGSTNMDVLIALGTNAAYFYSVYVVIRAATSNHFKEIDVFETSAMLISFILLGKYLEVLAKGKTSEAIAKLIELQPEFATLLTLDENGDVLAEKEISTQLIQRKDMIKITPGQKFPTDGVVIWGVSYVSESMITGEACPVPKHPGDKIIGGTLNQSSVLHVQATHVGSETALAQIVRLVKAAQMAKAPVQKYADKISRYFVPFVVLAALITCMAWFGAGISGTYPKSWIPASMDEFELALQFGISVLVIACPCALGLATPTAVMVATGIGASQGILIKGGQALESTHKVQCIVFDKTGTLTEGKPVVTSTKLFRGLPLSNFYRLVSAVEANSVHPIARAILQYAPALCEKTNDSDWNCQVENFELVTGQGVHAITGNKRVAIGNRKLMQSLNIALSEEAQQHLQSMEELAQTAVLVSFDNQVVGIISVSDPVKPEAAGAISLLQSWGIRSIIVTGDNWGTARAVAREVGVDTVIAEAEPSTKVDKIKDLQRTGMIVGMVGDGINDSPALVAADVGMAIGAGTDVAIEAADIVLMRSNLEDVLTAIHLSKKTFSRIKINYVWALGYNVLALPLAAGVLFPLVGLRLPPWVAGAAMAISSVSVVCSSLLLRSYKRPKKLITLKQIKLSS</sequence>
<dbReference type="Pfam" id="PF00122">
    <property type="entry name" value="E1-E2_ATPase"/>
    <property type="match status" value="1"/>
</dbReference>
<evidence type="ECO:0000256" key="13">
    <source>
        <dbReference type="ARBA" id="ARBA00023065"/>
    </source>
</evidence>
<keyword evidence="4" id="KW-0813">Transport</keyword>
<dbReference type="SUPFAM" id="SSF55008">
    <property type="entry name" value="HMA, heavy metal-associated domain"/>
    <property type="match status" value="3"/>
</dbReference>
<keyword evidence="12" id="KW-0186">Copper</keyword>
<name>A0A9D4UCR4_ADICA</name>
<evidence type="ECO:0000256" key="1">
    <source>
        <dbReference type="ARBA" id="ARBA00004141"/>
    </source>
</evidence>
<dbReference type="SUPFAM" id="SSF81665">
    <property type="entry name" value="Calcium ATPase, transmembrane domain M"/>
    <property type="match status" value="1"/>
</dbReference>
<dbReference type="GO" id="GO:0016887">
    <property type="term" value="F:ATP hydrolysis activity"/>
    <property type="evidence" value="ECO:0007669"/>
    <property type="project" value="InterPro"/>
</dbReference>
<reference evidence="18" key="1">
    <citation type="submission" date="2021-01" db="EMBL/GenBank/DDBJ databases">
        <title>Adiantum capillus-veneris genome.</title>
        <authorList>
            <person name="Fang Y."/>
            <person name="Liao Q."/>
        </authorList>
    </citation>
    <scope>NUCLEOTIDE SEQUENCE</scope>
    <source>
        <strain evidence="18">H3</strain>
        <tissue evidence="18">Leaf</tissue>
    </source>
</reference>
<dbReference type="InterPro" id="IPR023299">
    <property type="entry name" value="ATPase_P-typ_cyto_dom_N"/>
</dbReference>
<feature type="transmembrane region" description="Helical" evidence="16">
    <location>
        <begin position="402"/>
        <end position="420"/>
    </location>
</feature>
<dbReference type="InterPro" id="IPR018303">
    <property type="entry name" value="ATPase_P-typ_P_site"/>
</dbReference>
<keyword evidence="5 16" id="KW-0812">Transmembrane</keyword>
<evidence type="ECO:0000256" key="15">
    <source>
        <dbReference type="ARBA" id="ARBA00049289"/>
    </source>
</evidence>
<protein>
    <recommendedName>
        <fullName evidence="3">P-type Cu(+) transporter</fullName>
        <ecNumber evidence="3">7.2.2.8</ecNumber>
    </recommendedName>
</protein>
<dbReference type="NCBIfam" id="TIGR01525">
    <property type="entry name" value="ATPase-IB_hvy"/>
    <property type="match status" value="1"/>
</dbReference>
<dbReference type="FunFam" id="2.70.150.10:FF:000002">
    <property type="entry name" value="Copper-transporting ATPase 1, putative"/>
    <property type="match status" value="1"/>
</dbReference>
<feature type="transmembrane region" description="Helical" evidence="16">
    <location>
        <begin position="360"/>
        <end position="382"/>
    </location>
</feature>
<dbReference type="GO" id="GO:0140581">
    <property type="term" value="F:P-type monovalent copper transporter activity"/>
    <property type="evidence" value="ECO:0007669"/>
    <property type="project" value="UniProtKB-EC"/>
</dbReference>
<dbReference type="InterPro" id="IPR023214">
    <property type="entry name" value="HAD_sf"/>
</dbReference>
<evidence type="ECO:0000256" key="6">
    <source>
        <dbReference type="ARBA" id="ARBA00022723"/>
    </source>
</evidence>
<keyword evidence="14 16" id="KW-0472">Membrane</keyword>
<dbReference type="InterPro" id="IPR006122">
    <property type="entry name" value="HMA_Cu_ion-bd"/>
</dbReference>
<evidence type="ECO:0000256" key="3">
    <source>
        <dbReference type="ARBA" id="ARBA00012517"/>
    </source>
</evidence>
<evidence type="ECO:0000256" key="16">
    <source>
        <dbReference type="RuleBase" id="RU362081"/>
    </source>
</evidence>
<evidence type="ECO:0000256" key="8">
    <source>
        <dbReference type="ARBA" id="ARBA00022741"/>
    </source>
</evidence>
<dbReference type="InterPro" id="IPR008250">
    <property type="entry name" value="ATPase_P-typ_transduc_dom_A_sf"/>
</dbReference>
<feature type="domain" description="HMA" evidence="17">
    <location>
        <begin position="166"/>
        <end position="232"/>
    </location>
</feature>
<organism evidence="18 19">
    <name type="scientific">Adiantum capillus-veneris</name>
    <name type="common">Maidenhair fern</name>
    <dbReference type="NCBI Taxonomy" id="13818"/>
    <lineage>
        <taxon>Eukaryota</taxon>
        <taxon>Viridiplantae</taxon>
        <taxon>Streptophyta</taxon>
        <taxon>Embryophyta</taxon>
        <taxon>Tracheophyta</taxon>
        <taxon>Polypodiopsida</taxon>
        <taxon>Polypodiidae</taxon>
        <taxon>Polypodiales</taxon>
        <taxon>Pteridineae</taxon>
        <taxon>Pteridaceae</taxon>
        <taxon>Vittarioideae</taxon>
        <taxon>Adiantum</taxon>
    </lineage>
</organism>
<keyword evidence="10" id="KW-1278">Translocase</keyword>
<dbReference type="SUPFAM" id="SSF56784">
    <property type="entry name" value="HAD-like"/>
    <property type="match status" value="1"/>
</dbReference>
<dbReference type="PRINTS" id="PR00119">
    <property type="entry name" value="CATATPASE"/>
</dbReference>
<dbReference type="FunFam" id="3.40.50.1000:FF:000031">
    <property type="entry name" value="Probable copper-transporting ATPase HMA5"/>
    <property type="match status" value="1"/>
</dbReference>
<dbReference type="InterPro" id="IPR036163">
    <property type="entry name" value="HMA_dom_sf"/>
</dbReference>
<dbReference type="SFLD" id="SFLDS00003">
    <property type="entry name" value="Haloacid_Dehalogenase"/>
    <property type="match status" value="1"/>
</dbReference>
<keyword evidence="13" id="KW-0406">Ion transport</keyword>
<dbReference type="InterPro" id="IPR027256">
    <property type="entry name" value="P-typ_ATPase_IB"/>
</dbReference>
<feature type="transmembrane region" description="Helical" evidence="16">
    <location>
        <begin position="632"/>
        <end position="652"/>
    </location>
</feature>
<dbReference type="InterPro" id="IPR001757">
    <property type="entry name" value="P_typ_ATPase"/>
</dbReference>
<dbReference type="Gene3D" id="3.40.50.1000">
    <property type="entry name" value="HAD superfamily/HAD-like"/>
    <property type="match status" value="1"/>
</dbReference>
<dbReference type="SFLD" id="SFLDG00002">
    <property type="entry name" value="C1.7:_P-type_atpase_like"/>
    <property type="match status" value="1"/>
</dbReference>
<dbReference type="InterPro" id="IPR044492">
    <property type="entry name" value="P_typ_ATPase_HD_dom"/>
</dbReference>
<feature type="domain" description="HMA" evidence="17">
    <location>
        <begin position="241"/>
        <end position="307"/>
    </location>
</feature>
<dbReference type="InterPro" id="IPR006121">
    <property type="entry name" value="HMA_dom"/>
</dbReference>
<evidence type="ECO:0000259" key="17">
    <source>
        <dbReference type="PROSITE" id="PS50846"/>
    </source>
</evidence>
<dbReference type="PROSITE" id="PS01047">
    <property type="entry name" value="HMA_1"/>
    <property type="match status" value="2"/>
</dbReference>
<comment type="similarity">
    <text evidence="2 16">Belongs to the cation transport ATPase (P-type) (TC 3.A.3) family. Type IB subfamily.</text>
</comment>
<dbReference type="PANTHER" id="PTHR46594">
    <property type="entry name" value="P-TYPE CATION-TRANSPORTING ATPASE"/>
    <property type="match status" value="1"/>
</dbReference>
<accession>A0A9D4UCR4</accession>
<dbReference type="AlphaFoldDB" id="A0A9D4UCR4"/>
<gene>
    <name evidence="18" type="ORF">GOP47_0020309</name>
</gene>
<dbReference type="Gene3D" id="3.40.1110.10">
    <property type="entry name" value="Calcium-transporting ATPase, cytoplasmic domain N"/>
    <property type="match status" value="1"/>
</dbReference>
<keyword evidence="8 16" id="KW-0547">Nucleotide-binding</keyword>
<dbReference type="PANTHER" id="PTHR46594:SF4">
    <property type="entry name" value="P-TYPE CATION-TRANSPORTING ATPASE"/>
    <property type="match status" value="1"/>
</dbReference>
<evidence type="ECO:0000256" key="10">
    <source>
        <dbReference type="ARBA" id="ARBA00022967"/>
    </source>
</evidence>
<keyword evidence="11 16" id="KW-1133">Transmembrane helix</keyword>
<dbReference type="InterPro" id="IPR059000">
    <property type="entry name" value="ATPase_P-type_domA"/>
</dbReference>